<dbReference type="PROSITE" id="PS51898">
    <property type="entry name" value="TYR_RECOMBINASE"/>
    <property type="match status" value="1"/>
</dbReference>
<dbReference type="PANTHER" id="PTHR30349">
    <property type="entry name" value="PHAGE INTEGRASE-RELATED"/>
    <property type="match status" value="1"/>
</dbReference>
<dbReference type="RefSeq" id="WP_329407672.1">
    <property type="nucleotide sequence ID" value="NZ_CP109441.1"/>
</dbReference>
<dbReference type="InterPro" id="IPR013762">
    <property type="entry name" value="Integrase-like_cat_sf"/>
</dbReference>
<dbReference type="CDD" id="cd00397">
    <property type="entry name" value="DNA_BRE_C"/>
    <property type="match status" value="1"/>
</dbReference>
<dbReference type="InterPro" id="IPR010998">
    <property type="entry name" value="Integrase_recombinase_N"/>
</dbReference>
<evidence type="ECO:0000256" key="2">
    <source>
        <dbReference type="ARBA" id="ARBA00022908"/>
    </source>
</evidence>
<dbReference type="Pfam" id="PF00589">
    <property type="entry name" value="Phage_integrase"/>
    <property type="match status" value="1"/>
</dbReference>
<keyword evidence="3" id="KW-0238">DNA-binding</keyword>
<accession>A0ABZ1YR04</accession>
<comment type="subcellular location">
    <subcellularLocation>
        <location evidence="1">Cytoplasm</location>
    </subcellularLocation>
</comment>
<sequence>MTDDLNSALQLIASRLGINIADLTDRIAAPETTPTFSEYIAKLRTALPRTTTRNYSSYWRIIENAWGDRTLDEPTATEATDLIQRHRSRAVARANSRGGRGAAANMVSALRCIYRHAELDGLISPANNPAQKIAKPRRLDSPRHALTRDQIIAIGEVASSTGNDTELDALIVRIHIETACRRAGVLGLQVGDLDPDSCLLRLREKGETIRWQPISPLLIGKLLEHASTRGGEEATSQVLRYRDGRPITTRRYDHLTARIRKHLPWAARLQVTPHWIRHTTLTYVERQFGEAVARAYAGHAPSANASATPIYTRAGIVEIAEALVALTGQPHPLARKVAHPLAPRGASACSL</sequence>
<keyword evidence="7" id="KW-1185">Reference proteome</keyword>
<dbReference type="PANTHER" id="PTHR30349:SF77">
    <property type="entry name" value="TYROSINE RECOMBINASE XERC"/>
    <property type="match status" value="1"/>
</dbReference>
<evidence type="ECO:0000259" key="5">
    <source>
        <dbReference type="PROSITE" id="PS51898"/>
    </source>
</evidence>
<dbReference type="InterPro" id="IPR011010">
    <property type="entry name" value="DNA_brk_join_enz"/>
</dbReference>
<dbReference type="EMBL" id="CP109441">
    <property type="protein sequence ID" value="WUV44666.1"/>
    <property type="molecule type" value="Genomic_DNA"/>
</dbReference>
<keyword evidence="2" id="KW-0229">DNA integration</keyword>
<feature type="domain" description="Tyr recombinase" evidence="5">
    <location>
        <begin position="141"/>
        <end position="324"/>
    </location>
</feature>
<evidence type="ECO:0000256" key="1">
    <source>
        <dbReference type="ARBA" id="ARBA00004496"/>
    </source>
</evidence>
<dbReference type="Gene3D" id="1.10.443.10">
    <property type="entry name" value="Intergrase catalytic core"/>
    <property type="match status" value="1"/>
</dbReference>
<dbReference type="Proteomes" id="UP001432062">
    <property type="component" value="Chromosome"/>
</dbReference>
<dbReference type="Gene3D" id="1.10.150.130">
    <property type="match status" value="1"/>
</dbReference>
<organism evidence="6 7">
    <name type="scientific">Nocardia vinacea</name>
    <dbReference type="NCBI Taxonomy" id="96468"/>
    <lineage>
        <taxon>Bacteria</taxon>
        <taxon>Bacillati</taxon>
        <taxon>Actinomycetota</taxon>
        <taxon>Actinomycetes</taxon>
        <taxon>Mycobacteriales</taxon>
        <taxon>Nocardiaceae</taxon>
        <taxon>Nocardia</taxon>
    </lineage>
</organism>
<proteinExistence type="predicted"/>
<keyword evidence="4" id="KW-0233">DNA recombination</keyword>
<protein>
    <submittedName>
        <fullName evidence="6">Site-specific integrase</fullName>
    </submittedName>
</protein>
<dbReference type="InterPro" id="IPR002104">
    <property type="entry name" value="Integrase_catalytic"/>
</dbReference>
<evidence type="ECO:0000313" key="6">
    <source>
        <dbReference type="EMBL" id="WUV44666.1"/>
    </source>
</evidence>
<evidence type="ECO:0000313" key="7">
    <source>
        <dbReference type="Proteomes" id="UP001432062"/>
    </source>
</evidence>
<dbReference type="SUPFAM" id="SSF56349">
    <property type="entry name" value="DNA breaking-rejoining enzymes"/>
    <property type="match status" value="1"/>
</dbReference>
<gene>
    <name evidence="6" type="ORF">OG563_36740</name>
</gene>
<name>A0ABZ1YR04_9NOCA</name>
<evidence type="ECO:0000256" key="4">
    <source>
        <dbReference type="ARBA" id="ARBA00023172"/>
    </source>
</evidence>
<reference evidence="6" key="1">
    <citation type="submission" date="2022-10" db="EMBL/GenBank/DDBJ databases">
        <title>The complete genomes of actinobacterial strains from the NBC collection.</title>
        <authorList>
            <person name="Joergensen T.S."/>
            <person name="Alvarez Arevalo M."/>
            <person name="Sterndorff E.B."/>
            <person name="Faurdal D."/>
            <person name="Vuksanovic O."/>
            <person name="Mourched A.-S."/>
            <person name="Charusanti P."/>
            <person name="Shaw S."/>
            <person name="Blin K."/>
            <person name="Weber T."/>
        </authorList>
    </citation>
    <scope>NUCLEOTIDE SEQUENCE</scope>
    <source>
        <strain evidence="6">NBC_01482</strain>
    </source>
</reference>
<evidence type="ECO:0000256" key="3">
    <source>
        <dbReference type="ARBA" id="ARBA00023125"/>
    </source>
</evidence>
<dbReference type="InterPro" id="IPR050090">
    <property type="entry name" value="Tyrosine_recombinase_XerCD"/>
</dbReference>